<evidence type="ECO:0000313" key="1">
    <source>
        <dbReference type="EMBL" id="SDL45870.1"/>
    </source>
</evidence>
<dbReference type="RefSeq" id="WP_089683735.1">
    <property type="nucleotide sequence ID" value="NZ_FNFO01000006.1"/>
</dbReference>
<dbReference type="STRING" id="1075417.SAMN05421823_10681"/>
<gene>
    <name evidence="1" type="ORF">SAMN05421823_10681</name>
</gene>
<dbReference type="Pfam" id="PF13030">
    <property type="entry name" value="DUF3891"/>
    <property type="match status" value="1"/>
</dbReference>
<dbReference type="OrthoDB" id="872894at2"/>
<reference evidence="1 2" key="1">
    <citation type="submission" date="2016-10" db="EMBL/GenBank/DDBJ databases">
        <authorList>
            <person name="de Groot N.N."/>
        </authorList>
    </citation>
    <scope>NUCLEOTIDE SEQUENCE [LARGE SCALE GENOMIC DNA]</scope>
    <source>
        <strain evidence="1 2">DSM 25186</strain>
    </source>
</reference>
<accession>A0A1G9K7J8</accession>
<protein>
    <recommendedName>
        <fullName evidence="3">DUF3891 domain-containing protein</fullName>
    </recommendedName>
</protein>
<evidence type="ECO:0008006" key="3">
    <source>
        <dbReference type="Google" id="ProtNLM"/>
    </source>
</evidence>
<dbReference type="EMBL" id="FNFO01000006">
    <property type="protein sequence ID" value="SDL45870.1"/>
    <property type="molecule type" value="Genomic_DNA"/>
</dbReference>
<sequence>MIVNPIATGWEIIFQRAHGLLAVQLAHRWRKDQRPERWIETLAAITEHDDGQEGWHARAHLNQAGSPLNFAEQDFPEEQARRIALVSRYKSRWTALLISHHLSFLYERFRGQHATIDAFLDEQQQHQIQWRKELGYTKKEVEAAYRLLRWCDQCSLILGQQQLPPGERALEVEEGPDRTHHFIRQRADQSVVVEPWPFEEDDFWVEIETRALHQLTFADDQALMQALHEAPVTLRRWQFKK</sequence>
<organism evidence="1 2">
    <name type="scientific">Catalinimonas alkaloidigena</name>
    <dbReference type="NCBI Taxonomy" id="1075417"/>
    <lineage>
        <taxon>Bacteria</taxon>
        <taxon>Pseudomonadati</taxon>
        <taxon>Bacteroidota</taxon>
        <taxon>Cytophagia</taxon>
        <taxon>Cytophagales</taxon>
        <taxon>Catalimonadaceae</taxon>
        <taxon>Catalinimonas</taxon>
    </lineage>
</organism>
<proteinExistence type="predicted"/>
<name>A0A1G9K7J8_9BACT</name>
<evidence type="ECO:0000313" key="2">
    <source>
        <dbReference type="Proteomes" id="UP000198510"/>
    </source>
</evidence>
<dbReference type="Proteomes" id="UP000198510">
    <property type="component" value="Unassembled WGS sequence"/>
</dbReference>
<dbReference type="InterPro" id="IPR024992">
    <property type="entry name" value="DUF3891"/>
</dbReference>
<keyword evidence="2" id="KW-1185">Reference proteome</keyword>
<dbReference type="AlphaFoldDB" id="A0A1G9K7J8"/>